<dbReference type="PATRIC" id="fig|889306.3.peg.1012"/>
<name>A0A0C2S6A1_9BACL</name>
<evidence type="ECO:0000313" key="2">
    <source>
        <dbReference type="Proteomes" id="UP000031938"/>
    </source>
</evidence>
<sequence length="41" mass="4962">MRSLWEIEIIEIHEFFEEWFQGTLPDTPEVFERLEGILHSG</sequence>
<dbReference type="RefSeq" id="WP_268747504.1">
    <property type="nucleotide sequence ID" value="NZ_JXRP01000009.1"/>
</dbReference>
<dbReference type="AlphaFoldDB" id="A0A0C2S6A1"/>
<organism evidence="1 2">
    <name type="scientific">Jeotgalibacillus soli</name>
    <dbReference type="NCBI Taxonomy" id="889306"/>
    <lineage>
        <taxon>Bacteria</taxon>
        <taxon>Bacillati</taxon>
        <taxon>Bacillota</taxon>
        <taxon>Bacilli</taxon>
        <taxon>Bacillales</taxon>
        <taxon>Caryophanaceae</taxon>
        <taxon>Jeotgalibacillus</taxon>
    </lineage>
</organism>
<evidence type="ECO:0000313" key="1">
    <source>
        <dbReference type="EMBL" id="KIL49539.1"/>
    </source>
</evidence>
<dbReference type="EMBL" id="JXRP01000009">
    <property type="protein sequence ID" value="KIL49539.1"/>
    <property type="molecule type" value="Genomic_DNA"/>
</dbReference>
<accession>A0A0C2S6A1</accession>
<dbReference type="Gene3D" id="3.10.450.50">
    <property type="match status" value="1"/>
</dbReference>
<dbReference type="Proteomes" id="UP000031938">
    <property type="component" value="Unassembled WGS sequence"/>
</dbReference>
<proteinExistence type="predicted"/>
<reference evidence="1 2" key="1">
    <citation type="submission" date="2015-01" db="EMBL/GenBank/DDBJ databases">
        <title>Genome sequencing of Jeotgalibacillus soli.</title>
        <authorList>
            <person name="Goh K.M."/>
            <person name="Chan K.-G."/>
            <person name="Yaakop A.S."/>
            <person name="Ee R."/>
            <person name="Gan H.M."/>
            <person name="Chan C.S."/>
        </authorList>
    </citation>
    <scope>NUCLEOTIDE SEQUENCE [LARGE SCALE GENOMIC DNA]</scope>
    <source>
        <strain evidence="1 2">P9</strain>
    </source>
</reference>
<protein>
    <submittedName>
        <fullName evidence="1">Uncharacterized protein</fullName>
    </submittedName>
</protein>
<gene>
    <name evidence="1" type="ORF">KP78_10070</name>
</gene>
<comment type="caution">
    <text evidence="1">The sequence shown here is derived from an EMBL/GenBank/DDBJ whole genome shotgun (WGS) entry which is preliminary data.</text>
</comment>
<keyword evidence="2" id="KW-1185">Reference proteome</keyword>